<feature type="compositionally biased region" description="Polar residues" evidence="1">
    <location>
        <begin position="43"/>
        <end position="57"/>
    </location>
</feature>
<protein>
    <submittedName>
        <fullName evidence="2">Uncharacterized protein</fullName>
    </submittedName>
</protein>
<dbReference type="AlphaFoldDB" id="A0A499V6N2"/>
<accession>A0A499V6N2</accession>
<feature type="compositionally biased region" description="Basic and acidic residues" evidence="1">
    <location>
        <begin position="27"/>
        <end position="42"/>
    </location>
</feature>
<organism evidence="2 3">
    <name type="scientific">Streptomyces antimycoticus</name>
    <dbReference type="NCBI Taxonomy" id="68175"/>
    <lineage>
        <taxon>Bacteria</taxon>
        <taxon>Bacillati</taxon>
        <taxon>Actinomycetota</taxon>
        <taxon>Actinomycetes</taxon>
        <taxon>Kitasatosporales</taxon>
        <taxon>Streptomycetaceae</taxon>
        <taxon>Streptomyces</taxon>
        <taxon>Streptomyces violaceusniger group</taxon>
    </lineage>
</organism>
<name>A0A499V6N2_9ACTN</name>
<feature type="region of interest" description="Disordered" evidence="1">
    <location>
        <begin position="1"/>
        <end position="57"/>
    </location>
</feature>
<evidence type="ECO:0000256" key="1">
    <source>
        <dbReference type="SAM" id="MobiDB-lite"/>
    </source>
</evidence>
<reference evidence="2 3" key="1">
    <citation type="journal article" date="2020" name="Int. J. Syst. Evol. Microbiol.">
        <title>Reclassification of Streptomyces castelarensis and Streptomyces sporoclivatus as later heterotypic synonyms of Streptomyces antimycoticus.</title>
        <authorList>
            <person name="Komaki H."/>
            <person name="Tamura T."/>
        </authorList>
    </citation>
    <scope>NUCLEOTIDE SEQUENCE [LARGE SCALE GENOMIC DNA]</scope>
    <source>
        <strain evidence="2 3">NBRC 100767</strain>
    </source>
</reference>
<proteinExistence type="predicted"/>
<evidence type="ECO:0000313" key="3">
    <source>
        <dbReference type="Proteomes" id="UP000463951"/>
    </source>
</evidence>
<feature type="compositionally biased region" description="Acidic residues" evidence="1">
    <location>
        <begin position="1"/>
        <end position="10"/>
    </location>
</feature>
<dbReference type="Proteomes" id="UP000463951">
    <property type="component" value="Chromosome"/>
</dbReference>
<evidence type="ECO:0000313" key="2">
    <source>
        <dbReference type="EMBL" id="BBJ45171.1"/>
    </source>
</evidence>
<dbReference type="EMBL" id="AP019620">
    <property type="protein sequence ID" value="BBJ45171.1"/>
    <property type="molecule type" value="Genomic_DNA"/>
</dbReference>
<gene>
    <name evidence="2" type="ORF">SSPO_078890</name>
</gene>
<sequence length="90" mass="9655">MQDAPDEAEGDVPVHMNCGKGGQQGQRDADDKRDGVGGDERTPGTTRGSAETFTVSRSEGIERWVRCRWVIRWGRGEGGAHGNLPGFEGG</sequence>